<sequence length="281" mass="29883">MGPAAPEPAPACPPGDACRGGEWMTASLMYHDLVDPGGWDASGFPGPSAASYKFEWDEYERQLRALSGTGLRFPRVDALDGEDDDACLLTFDDGGCSAVEAARRLEQHGMVGHFLVTGERIGTPGFLGAADVRALAASGHVIGSHSHTHPPDISRLDARALAAEWESSVSRLSQILGHAVDVASVPGGFHSTLVARSAARAGIRHLFTSEPTTSVARIDGCRIHGRYALQRGATPELVAALAVGRGGARARQWLLWNLKKPAKRFVGPAYRWARRRAFGGA</sequence>
<evidence type="ECO:0000256" key="1">
    <source>
        <dbReference type="ARBA" id="ARBA00004613"/>
    </source>
</evidence>
<dbReference type="SUPFAM" id="SSF88713">
    <property type="entry name" value="Glycoside hydrolase/deacetylase"/>
    <property type="match status" value="1"/>
</dbReference>
<dbReference type="InterPro" id="IPR002509">
    <property type="entry name" value="NODB_dom"/>
</dbReference>
<proteinExistence type="predicted"/>
<comment type="subcellular location">
    <subcellularLocation>
        <location evidence="1">Secreted</location>
    </subcellularLocation>
</comment>
<evidence type="ECO:0000259" key="3">
    <source>
        <dbReference type="PROSITE" id="PS51677"/>
    </source>
</evidence>
<gene>
    <name evidence="4" type="ORF">FU658_00955</name>
</gene>
<dbReference type="CDD" id="cd10918">
    <property type="entry name" value="CE4_NodB_like_5s_6s"/>
    <property type="match status" value="1"/>
</dbReference>
<protein>
    <submittedName>
        <fullName evidence="4">Polysaccharide deacetylase family protein</fullName>
    </submittedName>
</protein>
<dbReference type="PANTHER" id="PTHR34216:SF3">
    <property type="entry name" value="POLY-BETA-1,6-N-ACETYL-D-GLUCOSAMINE N-DEACETYLASE"/>
    <property type="match status" value="1"/>
</dbReference>
<dbReference type="Pfam" id="PF01522">
    <property type="entry name" value="Polysacc_deac_1"/>
    <property type="match status" value="1"/>
</dbReference>
<keyword evidence="5" id="KW-1185">Reference proteome</keyword>
<evidence type="ECO:0000313" key="5">
    <source>
        <dbReference type="Proteomes" id="UP000321248"/>
    </source>
</evidence>
<dbReference type="GO" id="GO:0005576">
    <property type="term" value="C:extracellular region"/>
    <property type="evidence" value="ECO:0007669"/>
    <property type="project" value="UniProtKB-SubCell"/>
</dbReference>
<dbReference type="PROSITE" id="PS51677">
    <property type="entry name" value="NODB"/>
    <property type="match status" value="1"/>
</dbReference>
<dbReference type="Gene3D" id="3.20.20.370">
    <property type="entry name" value="Glycoside hydrolase/deacetylase"/>
    <property type="match status" value="1"/>
</dbReference>
<accession>A0A5C8KWW8</accession>
<dbReference type="EMBL" id="VRTS01000001">
    <property type="protein sequence ID" value="TXK65720.1"/>
    <property type="molecule type" value="Genomic_DNA"/>
</dbReference>
<dbReference type="OrthoDB" id="9814639at2"/>
<comment type="caution">
    <text evidence="4">The sequence shown here is derived from an EMBL/GenBank/DDBJ whole genome shotgun (WGS) entry which is preliminary data.</text>
</comment>
<dbReference type="AlphaFoldDB" id="A0A5C8KWW8"/>
<dbReference type="GO" id="GO:0016810">
    <property type="term" value="F:hydrolase activity, acting on carbon-nitrogen (but not peptide) bonds"/>
    <property type="evidence" value="ECO:0007669"/>
    <property type="project" value="InterPro"/>
</dbReference>
<dbReference type="InterPro" id="IPR051398">
    <property type="entry name" value="Polysacch_Deacetylase"/>
</dbReference>
<evidence type="ECO:0000256" key="2">
    <source>
        <dbReference type="ARBA" id="ARBA00022729"/>
    </source>
</evidence>
<organism evidence="4 5">
    <name type="scientific">Alkalisalibacterium limincola</name>
    <dbReference type="NCBI Taxonomy" id="2699169"/>
    <lineage>
        <taxon>Bacteria</taxon>
        <taxon>Pseudomonadati</taxon>
        <taxon>Pseudomonadota</taxon>
        <taxon>Gammaproteobacteria</taxon>
        <taxon>Lysobacterales</taxon>
        <taxon>Lysobacteraceae</taxon>
        <taxon>Alkalisalibacterium</taxon>
    </lineage>
</organism>
<reference evidence="4 5" key="1">
    <citation type="submission" date="2019-08" db="EMBL/GenBank/DDBJ databases">
        <authorList>
            <person name="Karlyshev A.V."/>
        </authorList>
    </citation>
    <scope>NUCLEOTIDE SEQUENCE [LARGE SCALE GENOMIC DNA]</scope>
    <source>
        <strain evidence="4 5">Alg18-2.2</strain>
    </source>
</reference>
<feature type="domain" description="NodB homology" evidence="3">
    <location>
        <begin position="85"/>
        <end position="281"/>
    </location>
</feature>
<dbReference type="Proteomes" id="UP000321248">
    <property type="component" value="Unassembled WGS sequence"/>
</dbReference>
<name>A0A5C8KWW8_9GAMM</name>
<evidence type="ECO:0000313" key="4">
    <source>
        <dbReference type="EMBL" id="TXK65720.1"/>
    </source>
</evidence>
<dbReference type="InterPro" id="IPR011330">
    <property type="entry name" value="Glyco_hydro/deAcase_b/a-brl"/>
</dbReference>
<keyword evidence="2" id="KW-0732">Signal</keyword>
<dbReference type="GO" id="GO:0005975">
    <property type="term" value="P:carbohydrate metabolic process"/>
    <property type="evidence" value="ECO:0007669"/>
    <property type="project" value="InterPro"/>
</dbReference>
<dbReference type="PANTHER" id="PTHR34216">
    <property type="match status" value="1"/>
</dbReference>